<dbReference type="AlphaFoldDB" id="A0A0G0UC22"/>
<dbReference type="EMBL" id="LCAH01000012">
    <property type="protein sequence ID" value="KKR86508.1"/>
    <property type="molecule type" value="Genomic_DNA"/>
</dbReference>
<evidence type="ECO:0008006" key="3">
    <source>
        <dbReference type="Google" id="ProtNLM"/>
    </source>
</evidence>
<protein>
    <recommendedName>
        <fullName evidence="3">Antitoxin, RHH family protein</fullName>
    </recommendedName>
</protein>
<dbReference type="Proteomes" id="UP000034616">
    <property type="component" value="Unassembled WGS sequence"/>
</dbReference>
<comment type="caution">
    <text evidence="1">The sequence shown here is derived from an EMBL/GenBank/DDBJ whole genome shotgun (WGS) entry which is preliminary data.</text>
</comment>
<organism evidence="1 2">
    <name type="scientific">Candidatus Uhrbacteria bacterium GW2011_GWC2_41_11</name>
    <dbReference type="NCBI Taxonomy" id="1618985"/>
    <lineage>
        <taxon>Bacteria</taxon>
        <taxon>Candidatus Uhriibacteriota</taxon>
    </lineage>
</organism>
<reference evidence="1 2" key="1">
    <citation type="journal article" date="2015" name="Nature">
        <title>rRNA introns, odd ribosomes, and small enigmatic genomes across a large radiation of phyla.</title>
        <authorList>
            <person name="Brown C.T."/>
            <person name="Hug L.A."/>
            <person name="Thomas B.C."/>
            <person name="Sharon I."/>
            <person name="Castelle C.J."/>
            <person name="Singh A."/>
            <person name="Wilkins M.J."/>
            <person name="Williams K.H."/>
            <person name="Banfield J.F."/>
        </authorList>
    </citation>
    <scope>NUCLEOTIDE SEQUENCE [LARGE SCALE GENOMIC DNA]</scope>
</reference>
<sequence length="73" mass="8462">MPTLKHRVNLSVPVELDHALHLLARRDELSVSSKALELLRRAIEIEEDDVLLAITEHRDKKNVTFVSHEKAWK</sequence>
<name>A0A0G0UC22_9BACT</name>
<gene>
    <name evidence="1" type="ORF">UU35_C0012G0025</name>
</gene>
<evidence type="ECO:0000313" key="2">
    <source>
        <dbReference type="Proteomes" id="UP000034616"/>
    </source>
</evidence>
<proteinExistence type="predicted"/>
<accession>A0A0G0UC22</accession>
<evidence type="ECO:0000313" key="1">
    <source>
        <dbReference type="EMBL" id="KKR86508.1"/>
    </source>
</evidence>